<dbReference type="Proteomes" id="UP000215914">
    <property type="component" value="Unassembled WGS sequence"/>
</dbReference>
<dbReference type="AlphaFoldDB" id="A0A9K3DRT1"/>
<sequence>MRQVSEIKPEWLVEIAPHYYQLKDVEDFASKKMPRGRGRVGMKCAAVIYP</sequence>
<comment type="caution">
    <text evidence="1">The sequence shown here is derived from an EMBL/GenBank/DDBJ whole genome shotgun (WGS) entry which is preliminary data.</text>
</comment>
<name>A0A9K3DRT1_HELAN</name>
<proteinExistence type="predicted"/>
<keyword evidence="1" id="KW-0547">Nucleotide-binding</keyword>
<accession>A0A9K3DRT1</accession>
<dbReference type="GO" id="GO:0003724">
    <property type="term" value="F:RNA helicase activity"/>
    <property type="evidence" value="ECO:0007669"/>
    <property type="project" value="UniProtKB-EC"/>
</dbReference>
<keyword evidence="1" id="KW-0347">Helicase</keyword>
<reference evidence="1" key="2">
    <citation type="submission" date="2020-06" db="EMBL/GenBank/DDBJ databases">
        <title>Helianthus annuus Genome sequencing and assembly Release 2.</title>
        <authorList>
            <person name="Gouzy J."/>
            <person name="Langlade N."/>
            <person name="Munos S."/>
        </authorList>
    </citation>
    <scope>NUCLEOTIDE SEQUENCE</scope>
    <source>
        <tissue evidence="1">Leaves</tissue>
    </source>
</reference>
<organism evidence="1 2">
    <name type="scientific">Helianthus annuus</name>
    <name type="common">Common sunflower</name>
    <dbReference type="NCBI Taxonomy" id="4232"/>
    <lineage>
        <taxon>Eukaryota</taxon>
        <taxon>Viridiplantae</taxon>
        <taxon>Streptophyta</taxon>
        <taxon>Embryophyta</taxon>
        <taxon>Tracheophyta</taxon>
        <taxon>Spermatophyta</taxon>
        <taxon>Magnoliopsida</taxon>
        <taxon>eudicotyledons</taxon>
        <taxon>Gunneridae</taxon>
        <taxon>Pentapetalae</taxon>
        <taxon>asterids</taxon>
        <taxon>campanulids</taxon>
        <taxon>Asterales</taxon>
        <taxon>Asteraceae</taxon>
        <taxon>Asteroideae</taxon>
        <taxon>Heliantheae alliance</taxon>
        <taxon>Heliantheae</taxon>
        <taxon>Helianthus</taxon>
    </lineage>
</organism>
<evidence type="ECO:0000313" key="1">
    <source>
        <dbReference type="EMBL" id="KAF5760477.1"/>
    </source>
</evidence>
<dbReference type="EMBL" id="MNCJ02000331">
    <property type="protein sequence ID" value="KAF5760477.1"/>
    <property type="molecule type" value="Genomic_DNA"/>
</dbReference>
<dbReference type="EC" id="3.6.4.13" evidence="1"/>
<dbReference type="Gramene" id="mRNA:HanXRQr2_Chr16g0753951">
    <property type="protein sequence ID" value="CDS:HanXRQr2_Chr16g0753951.1"/>
    <property type="gene ID" value="HanXRQr2_Chr16g0753951"/>
</dbReference>
<reference evidence="1" key="1">
    <citation type="journal article" date="2017" name="Nature">
        <title>The sunflower genome provides insights into oil metabolism, flowering and Asterid evolution.</title>
        <authorList>
            <person name="Badouin H."/>
            <person name="Gouzy J."/>
            <person name="Grassa C.J."/>
            <person name="Murat F."/>
            <person name="Staton S.E."/>
            <person name="Cottret L."/>
            <person name="Lelandais-Briere C."/>
            <person name="Owens G.L."/>
            <person name="Carrere S."/>
            <person name="Mayjonade B."/>
            <person name="Legrand L."/>
            <person name="Gill N."/>
            <person name="Kane N.C."/>
            <person name="Bowers J.E."/>
            <person name="Hubner S."/>
            <person name="Bellec A."/>
            <person name="Berard A."/>
            <person name="Berges H."/>
            <person name="Blanchet N."/>
            <person name="Boniface M.C."/>
            <person name="Brunel D."/>
            <person name="Catrice O."/>
            <person name="Chaidir N."/>
            <person name="Claudel C."/>
            <person name="Donnadieu C."/>
            <person name="Faraut T."/>
            <person name="Fievet G."/>
            <person name="Helmstetter N."/>
            <person name="King M."/>
            <person name="Knapp S.J."/>
            <person name="Lai Z."/>
            <person name="Le Paslier M.C."/>
            <person name="Lippi Y."/>
            <person name="Lorenzon L."/>
            <person name="Mandel J.R."/>
            <person name="Marage G."/>
            <person name="Marchand G."/>
            <person name="Marquand E."/>
            <person name="Bret-Mestries E."/>
            <person name="Morien E."/>
            <person name="Nambeesan S."/>
            <person name="Nguyen T."/>
            <person name="Pegot-Espagnet P."/>
            <person name="Pouilly N."/>
            <person name="Raftis F."/>
            <person name="Sallet E."/>
            <person name="Schiex T."/>
            <person name="Thomas J."/>
            <person name="Vandecasteele C."/>
            <person name="Vares D."/>
            <person name="Vear F."/>
            <person name="Vautrin S."/>
            <person name="Crespi M."/>
            <person name="Mangin B."/>
            <person name="Burke J.M."/>
            <person name="Salse J."/>
            <person name="Munos S."/>
            <person name="Vincourt P."/>
            <person name="Rieseberg L.H."/>
            <person name="Langlade N.B."/>
        </authorList>
    </citation>
    <scope>NUCLEOTIDE SEQUENCE</scope>
    <source>
        <tissue evidence="1">Leaves</tissue>
    </source>
</reference>
<evidence type="ECO:0000313" key="2">
    <source>
        <dbReference type="Proteomes" id="UP000215914"/>
    </source>
</evidence>
<keyword evidence="1" id="KW-0067">ATP-binding</keyword>
<gene>
    <name evidence="1" type="ORF">HanXRQr2_Chr16g0753951</name>
</gene>
<keyword evidence="2" id="KW-1185">Reference proteome</keyword>
<keyword evidence="1" id="KW-0378">Hydrolase</keyword>
<dbReference type="GO" id="GO:0016787">
    <property type="term" value="F:hydrolase activity"/>
    <property type="evidence" value="ECO:0007669"/>
    <property type="project" value="UniProtKB-KW"/>
</dbReference>
<protein>
    <submittedName>
        <fullName evidence="1">RNA helicase</fullName>
        <ecNumber evidence="1">3.6.4.13</ecNumber>
    </submittedName>
</protein>